<feature type="transmembrane region" description="Helical" evidence="1">
    <location>
        <begin position="108"/>
        <end position="130"/>
    </location>
</feature>
<feature type="transmembrane region" description="Helical" evidence="1">
    <location>
        <begin position="51"/>
        <end position="74"/>
    </location>
</feature>
<reference evidence="2" key="2">
    <citation type="submission" date="2021-04" db="EMBL/GenBank/DDBJ databases">
        <authorList>
            <person name="Gilroy R."/>
        </authorList>
    </citation>
    <scope>NUCLEOTIDE SEQUENCE</scope>
    <source>
        <strain evidence="2">CHK33-5263</strain>
    </source>
</reference>
<reference evidence="2" key="1">
    <citation type="journal article" date="2021" name="PeerJ">
        <title>Extensive microbial diversity within the chicken gut microbiome revealed by metagenomics and culture.</title>
        <authorList>
            <person name="Gilroy R."/>
            <person name="Ravi A."/>
            <person name="Getino M."/>
            <person name="Pursley I."/>
            <person name="Horton D.L."/>
            <person name="Alikhan N.F."/>
            <person name="Baker D."/>
            <person name="Gharbi K."/>
            <person name="Hall N."/>
            <person name="Watson M."/>
            <person name="Adriaenssens E.M."/>
            <person name="Foster-Nyarko E."/>
            <person name="Jarju S."/>
            <person name="Secka A."/>
            <person name="Antonio M."/>
            <person name="Oren A."/>
            <person name="Chaudhuri R.R."/>
            <person name="La Ragione R."/>
            <person name="Hildebrand F."/>
            <person name="Pallen M.J."/>
        </authorList>
    </citation>
    <scope>NUCLEOTIDE SEQUENCE</scope>
    <source>
        <strain evidence="2">CHK33-5263</strain>
    </source>
</reference>
<accession>A0A9D2DXF9</accession>
<feature type="transmembrane region" description="Helical" evidence="1">
    <location>
        <begin position="327"/>
        <end position="349"/>
    </location>
</feature>
<sequence>MENIAKDGLWEEEANPHSANDAGSTSLSAQVVGVQKEGSGREQVHKLLTRFALVTLISTVAAWTIVVVMLTSMTSAFGDVISIITAFEFLFSIFSIHYGIIYITLAKFAWSILYIIFLILAIKNVILITYDCLKTFSHKVSQHAYHHPEGVSLDLYGRAASILTKFCIMLIAAYVLSGDPLTVGSWIGVVVVGLYALLVYCLVSFPHGAVGNVSRSKETWVGYGLKIVQKILILVYICYLAFLLAAPAGYDLAFGIQVLFGGFFHSVGSFFRTFYSAVGDNILKIAALFILISLINTVLTEHITVSHHIVCLNDRNMMYANKRIQKACLYILIVLLIIAACTCICSTIGEGGRSYFREGTLLDWWHLIKDNIFPAVLASAAGILIATYMKEEPQRR</sequence>
<organism evidence="2 3">
    <name type="scientific">Candidatus Gallimonas intestinigallinarum</name>
    <dbReference type="NCBI Taxonomy" id="2838604"/>
    <lineage>
        <taxon>Bacteria</taxon>
        <taxon>Bacillati</taxon>
        <taxon>Bacillota</taxon>
        <taxon>Clostridia</taxon>
        <taxon>Candidatus Gallimonas</taxon>
    </lineage>
</organism>
<feature type="transmembrane region" description="Helical" evidence="1">
    <location>
        <begin position="155"/>
        <end position="176"/>
    </location>
</feature>
<feature type="transmembrane region" description="Helical" evidence="1">
    <location>
        <begin position="281"/>
        <end position="299"/>
    </location>
</feature>
<gene>
    <name evidence="2" type="ORF">H9812_04690</name>
</gene>
<feature type="transmembrane region" description="Helical" evidence="1">
    <location>
        <begin position="372"/>
        <end position="389"/>
    </location>
</feature>
<feature type="transmembrane region" description="Helical" evidence="1">
    <location>
        <begin position="183"/>
        <end position="207"/>
    </location>
</feature>
<dbReference type="Proteomes" id="UP000824044">
    <property type="component" value="Unassembled WGS sequence"/>
</dbReference>
<feature type="transmembrane region" description="Helical" evidence="1">
    <location>
        <begin position="227"/>
        <end position="245"/>
    </location>
</feature>
<keyword evidence="1" id="KW-0812">Transmembrane</keyword>
<proteinExistence type="predicted"/>
<feature type="transmembrane region" description="Helical" evidence="1">
    <location>
        <begin position="80"/>
        <end position="101"/>
    </location>
</feature>
<dbReference type="EMBL" id="DXBS01000090">
    <property type="protein sequence ID" value="HIZ24754.1"/>
    <property type="molecule type" value="Genomic_DNA"/>
</dbReference>
<keyword evidence="1" id="KW-0472">Membrane</keyword>
<evidence type="ECO:0000313" key="2">
    <source>
        <dbReference type="EMBL" id="HIZ24754.1"/>
    </source>
</evidence>
<evidence type="ECO:0000256" key="1">
    <source>
        <dbReference type="SAM" id="Phobius"/>
    </source>
</evidence>
<dbReference type="AlphaFoldDB" id="A0A9D2DXF9"/>
<feature type="transmembrane region" description="Helical" evidence="1">
    <location>
        <begin position="252"/>
        <end position="275"/>
    </location>
</feature>
<name>A0A9D2DXF9_9FIRM</name>
<comment type="caution">
    <text evidence="2">The sequence shown here is derived from an EMBL/GenBank/DDBJ whole genome shotgun (WGS) entry which is preliminary data.</text>
</comment>
<protein>
    <submittedName>
        <fullName evidence="2">Uncharacterized protein</fullName>
    </submittedName>
</protein>
<evidence type="ECO:0000313" key="3">
    <source>
        <dbReference type="Proteomes" id="UP000824044"/>
    </source>
</evidence>
<keyword evidence="1" id="KW-1133">Transmembrane helix</keyword>